<keyword evidence="2" id="KW-0812">Transmembrane</keyword>
<feature type="region of interest" description="Disordered" evidence="1">
    <location>
        <begin position="299"/>
        <end position="319"/>
    </location>
</feature>
<evidence type="ECO:0000256" key="2">
    <source>
        <dbReference type="SAM" id="Phobius"/>
    </source>
</evidence>
<keyword evidence="2" id="KW-1133">Transmembrane helix</keyword>
<dbReference type="Proteomes" id="UP000597762">
    <property type="component" value="Unassembled WGS sequence"/>
</dbReference>
<feature type="compositionally biased region" description="Polar residues" evidence="1">
    <location>
        <begin position="299"/>
        <end position="317"/>
    </location>
</feature>
<dbReference type="AlphaFoldDB" id="A0A812B3W4"/>
<dbReference type="EMBL" id="CAHIKZ030000286">
    <property type="protein sequence ID" value="CAE1166264.1"/>
    <property type="molecule type" value="Genomic_DNA"/>
</dbReference>
<accession>A0A812B3W4</accession>
<feature type="signal peptide" evidence="3">
    <location>
        <begin position="1"/>
        <end position="29"/>
    </location>
</feature>
<name>A0A812B3W4_ACAPH</name>
<evidence type="ECO:0000256" key="3">
    <source>
        <dbReference type="SAM" id="SignalP"/>
    </source>
</evidence>
<proteinExistence type="predicted"/>
<keyword evidence="3" id="KW-0732">Signal</keyword>
<feature type="compositionally biased region" description="Polar residues" evidence="1">
    <location>
        <begin position="191"/>
        <end position="223"/>
    </location>
</feature>
<evidence type="ECO:0000313" key="4">
    <source>
        <dbReference type="EMBL" id="CAE1166264.1"/>
    </source>
</evidence>
<feature type="chain" id="PRO_5032914588" evidence="3">
    <location>
        <begin position="30"/>
        <end position="461"/>
    </location>
</feature>
<protein>
    <submittedName>
        <fullName evidence="4">Uncharacterized protein</fullName>
    </submittedName>
</protein>
<comment type="caution">
    <text evidence="4">The sequence shown here is derived from an EMBL/GenBank/DDBJ whole genome shotgun (WGS) entry which is preliminary data.</text>
</comment>
<evidence type="ECO:0000256" key="1">
    <source>
        <dbReference type="SAM" id="MobiDB-lite"/>
    </source>
</evidence>
<gene>
    <name evidence="4" type="ORF">SPHA_8840</name>
</gene>
<sequence length="461" mass="50657">MLQSSLLIHSHKYFLLVFLFFLWIQAIECHSNLTTSTITINEQVKHPPVEITRDHSIIRTSDFWHIHPFSSSLSPTEKFTTPSMKNPTPTFDQPTSKYATSETSPSDQNVQDRPKGNLTKIPSTSSLETLPVSTIASSILTTIQWIEQLNKTIESISQRPNLKISYPSRDSKSLSFSHSTLVSNLVNTTQKPTHNVSNMQTSHPATTTGKWPHVENSTKNSKLSLKPEVTVTESVNTSGIAKIITAATETQPSQTKQHLSSSRTTTDTTMALNITQTHNSSNGQVVITSHNVSQISVTNPNPGSILDSFTTGGTPSTGAERHVIANSSRTLSTLTTLSSDSANASSNYTNASISGNHSADTFLTTPQIIGISFGAAVVILGISIPLICWMHKKYINRVSKHYKEYWDDNVNLSYINGHLDAPREQNDDVISLDNDSFLNSLDSASFTNLWPSSDNSRRTNL</sequence>
<feature type="compositionally biased region" description="Polar residues" evidence="1">
    <location>
        <begin position="73"/>
        <end position="109"/>
    </location>
</feature>
<keyword evidence="2" id="KW-0472">Membrane</keyword>
<organism evidence="4 5">
    <name type="scientific">Acanthosepion pharaonis</name>
    <name type="common">Pharaoh cuttlefish</name>
    <name type="synonym">Sepia pharaonis</name>
    <dbReference type="NCBI Taxonomy" id="158019"/>
    <lineage>
        <taxon>Eukaryota</taxon>
        <taxon>Metazoa</taxon>
        <taxon>Spiralia</taxon>
        <taxon>Lophotrochozoa</taxon>
        <taxon>Mollusca</taxon>
        <taxon>Cephalopoda</taxon>
        <taxon>Coleoidea</taxon>
        <taxon>Decapodiformes</taxon>
        <taxon>Sepiida</taxon>
        <taxon>Sepiina</taxon>
        <taxon>Sepiidae</taxon>
        <taxon>Acanthosepion</taxon>
    </lineage>
</organism>
<dbReference type="OrthoDB" id="8192800at2759"/>
<feature type="region of interest" description="Disordered" evidence="1">
    <location>
        <begin position="73"/>
        <end position="124"/>
    </location>
</feature>
<reference evidence="4" key="1">
    <citation type="submission" date="2021-01" db="EMBL/GenBank/DDBJ databases">
        <authorList>
            <person name="Li R."/>
            <person name="Bekaert M."/>
        </authorList>
    </citation>
    <scope>NUCLEOTIDE SEQUENCE</scope>
    <source>
        <strain evidence="4">Farmed</strain>
    </source>
</reference>
<evidence type="ECO:0000313" key="5">
    <source>
        <dbReference type="Proteomes" id="UP000597762"/>
    </source>
</evidence>
<feature type="transmembrane region" description="Helical" evidence="2">
    <location>
        <begin position="368"/>
        <end position="390"/>
    </location>
</feature>
<feature type="region of interest" description="Disordered" evidence="1">
    <location>
        <begin position="191"/>
        <end position="224"/>
    </location>
</feature>
<keyword evidence="5" id="KW-1185">Reference proteome</keyword>